<keyword evidence="3" id="KW-0812">Transmembrane</keyword>
<dbReference type="Gene3D" id="2.60.420.10">
    <property type="entry name" value="Maltose phosphorylase, domain 3"/>
    <property type="match status" value="1"/>
</dbReference>
<evidence type="ECO:0000259" key="6">
    <source>
        <dbReference type="Pfam" id="PF17167"/>
    </source>
</evidence>
<keyword evidence="2" id="KW-0808">Transferase</keyword>
<dbReference type="InterPro" id="IPR037820">
    <property type="entry name" value="GH94N_NdvB"/>
</dbReference>
<dbReference type="InterPro" id="IPR037824">
    <property type="entry name" value="GH94N_2_NdvB"/>
</dbReference>
<dbReference type="Pfam" id="PF10091">
    <property type="entry name" value="Glycoamylase"/>
    <property type="match status" value="1"/>
</dbReference>
<dbReference type="SUPFAM" id="SSF48208">
    <property type="entry name" value="Six-hairpin glycosidases"/>
    <property type="match status" value="1"/>
</dbReference>
<dbReference type="InterPro" id="IPR037018">
    <property type="entry name" value="GH65_N"/>
</dbReference>
<accession>A0ABW4YLH3</accession>
<feature type="domain" description="Glycosyl hydrolase 94 catalytic" evidence="6">
    <location>
        <begin position="2260"/>
        <end position="2684"/>
    </location>
</feature>
<evidence type="ECO:0000313" key="8">
    <source>
        <dbReference type="Proteomes" id="UP001597362"/>
    </source>
</evidence>
<evidence type="ECO:0000256" key="3">
    <source>
        <dbReference type="SAM" id="Phobius"/>
    </source>
</evidence>
<dbReference type="CDD" id="cd11756">
    <property type="entry name" value="GH94N_ChvB_NdvB_1_like"/>
    <property type="match status" value="1"/>
</dbReference>
<evidence type="ECO:0000259" key="4">
    <source>
        <dbReference type="Pfam" id="PF06165"/>
    </source>
</evidence>
<evidence type="ECO:0000313" key="7">
    <source>
        <dbReference type="EMBL" id="MFD2116590.1"/>
    </source>
</evidence>
<dbReference type="Pfam" id="PF17167">
    <property type="entry name" value="Glyco_hydro_94"/>
    <property type="match status" value="1"/>
</dbReference>
<dbReference type="Gene3D" id="2.70.98.40">
    <property type="entry name" value="Glycoside hydrolase, family 65, N-terminal domain"/>
    <property type="match status" value="2"/>
</dbReference>
<evidence type="ECO:0000256" key="2">
    <source>
        <dbReference type="ARBA" id="ARBA00022679"/>
    </source>
</evidence>
<dbReference type="InterPro" id="IPR011013">
    <property type="entry name" value="Gal_mutarotase_sf_dom"/>
</dbReference>
<dbReference type="CDD" id="cd11753">
    <property type="entry name" value="GH94N_ChvB_NdvB_2_like"/>
    <property type="match status" value="1"/>
</dbReference>
<name>A0ABW4YLH3_9BACL</name>
<sequence length="2768" mass="314227">MTYHLEQLRHQARQLALQQQTKSFRKQPQYLHTNIKKHLHSFREAITLLEQQSNICSQSADEWLLDSSEFIEEQAESMDAVLLKRPLSKLPVVTSSVEQMSGKLRIDILCNRYLDLVDGVFDEASFEAFMGAYQEVAVLTIAEIWSLPVMLRAVFLEQIANISTLVSERRHVCTRVDEMLKQLETKQPDSELLQQKLVDAGQSLPLSGPWLVHLVTHLREWSGDQRAVREWLTCQYEHGTDDLNRIITYEHHLQADYQLRARHLITSMRKLERMNWHALFETMTIVAQTLQTTKHDYTMLDTESKHTLLNQIAVLAARFRVPENIIAEQAVQLAGQQQGQQAAQLANQTKVSQAVEEDEKEATKATRREQYVAYYLFDPKGIRKLWQALCKCSKPAPHLRGFFAERNKGTYIAASVIIFGLLTIALTMLLGSFAQLEPVGYVILALLISFPMSEWAVAMVNYSISKLCKPRPLLRLDLSQEIPEAAATLVVIPAIWSSVAEVEQLAGQLEVHFLANRKKNIHFALLGDFVDATEEEMVEDQQIVQMGRQMIQDLNERYHNSGSEFYFLQRKRVWNDSENVYMGWERKRGKLVELVELIKGNTTTSYTNVIGHAATLSTIRYIITLDADTQLPISTAERMIGTMHLPYNRPKLNEKGTRVVEGYGILQPRIGISHPSALRSRLAFLSAEPGIDPYVFAASDPYQDALSEAIFTGKGILDVEVFHHILSVRIPDNRVLSHDLLEGGFLRAGLMSDVELIDDHPSTYVAYQKRLHRWVRGDWQLICWLLPAFRNRRGEVVPIDLSVITKWQILDNLRRSLLSIVYFVLLLLSITLWPAIKWGAIALLIVTWLLPVCRQLPSVWQEKQWRRVNVAFFQMILQIVTLPFHTALIIHAISKTVFRLLVSKKHLLEWTSSSHVETWSKQTKQRLPLQFSFGGYSLIGLFVILAIVQPSVTARWLAIFLAIVWAIAPLLVSKLDQPVVAEPAPLDEPVRTKLSELASDIWKFYEQFAGENDHYLPPDNVQLEPYNGVAHRTSPTNIGFMLTSLIAAHDMKLIRLEQLLDRMKKTWDTVMKLDKWHGHLYNWYDTTDLRVLPPAYVSTVDSGNFVASVMTTKQALIAIYKKQQQWEEVADHHTERQQISYRLKQLSTLIDHMEELIQATDFRQLYDDNAKLFVLGYSGERGEKDIILYDLLASEARQASFVAIALGQISVAHWSQLGRSVKQAAGHTFLLSWTGTMFEYMMPWLIMRTYPNTLWDSTYRAIVGRQIEYGEQQGVPFGISESGYYGFDYALNYQYRAFGVPGLGFKRGLEQDLVIAPYATIMALPYALQKGLQHLEQLEAIGARGEYGFYEAVDYTASRMPRGSEFKIVRSFMAHHQGMAFMTLANLLLPVTMIDYFHADKRVQAAELLLTERIPPLSALMKREITYKSEKPGVKNRQTGPLRQVDVQQLQQPSLHIHSNGTFTTMITATGSGYMQYNGIDLSRWREDAVLDPWGSYLYIRDVSKGDAELAAEQASTETIWSPTLMPCRNEQQSYLTQQYQEKTVFTTEHDGLSSRLEVYVAPEANADIRELTITNNSKQHKVVEITSFVEIALAEHEADKAHPAFSRLFIQTDYDADAEALIASKRARQKTDQPLWAFHKLYVAEHSKNVTTEQHELQQSQKQNPIQTVQFETYRASFLGRGVSLAEPDGLLHPLEGKLGSVADPAFIMRRTIEIPVGKTVQLVAMTGAAASKGEAIDIVYRLSDRQQLARMRALAFTFSQIELAHLNITPEQTVMYQQLATRIRMRSALEPAQQRAIEQLELSQQHLWAHGVSGDRPILLVRANDVIQLQFMQQVITGCVYLWRNGLIFDVVVWNETANGYQQELRDGIHRLLEQYIGGLDHPRGSLRLIDAITAGETIKHLLWSVAHYVLDAAGPSLQAQLLVQEPLQLLDRRLVQQNTSKLQQSFAPSIVKGSRETLQFYNGYGGFSKDGREYVIDVREEHPLPAPWINVLSNEQFGCIVSELFTGYSWFDNSRECKLTPWSNDPALDPAGEMLYIKDEQSGQIWQPSGEGTTVVHGQGYSRFIRLTDHLEQTATVFVPLKDTLKVIRLELKNKGSVAVDLAVTHYAEWVLGVHRESEAAMHHSIYDDASGALIVRNMYQDTFRDAHAFLKVVSDDQHSDANTTSSWTCDRAAFLGVGGSVDQPLSLQSKQLSGETGVLANSCAAYQTKVHIPANATAVVYVLLGCTNGLESTSELAKKYSSSELCEQQYVAVIEHWQQIKSNIQVDTPSTEMNYLLNHWLMYQTIACRLQARTAFYQAGGAYGYRDQLQDSLALLHLEPERTRRQIILHAEHQYEEGDVQHWWHEETNRGIRTKFSDDLLWLPYAVVRYLEQTGDESILDEQASYLHSAPLTAEEHERYEETVRSAEVSSILEHCFRALDISLPVGEHGLPFIGIGDWNDGMSLIGAEGRGESVWLGWFLGNLLQPFSKLAAERGEEKRAADYQQAYDKLVLAMEADGWDGKWYRRAFTDAGTWLGTAENTEGRIDSIAQSWSVISGMASEERAKQAMQSFDEHLVERPLQLARILTPPFNTTEPSPGYIQGYPPGIRENGAQYTHGVIWSIVAWSKLGNGNKAFELFDMLSPINHAKTAEAARTYAGEPYVMAADVYAEPPHEGRAGWTWYTGASGWMYQAGIEAILGIRRREMQLQIDPAIPTDWPRYSVTYRYLTTTYKIEVINEQGKMSGVSQVTLNNKPVELLQQADRKFAVIPLINDGKQHEVVVIM</sequence>
<dbReference type="EMBL" id="JBHUHO010000031">
    <property type="protein sequence ID" value="MFD2116590.1"/>
    <property type="molecule type" value="Genomic_DNA"/>
</dbReference>
<keyword evidence="3" id="KW-0472">Membrane</keyword>
<dbReference type="Pfam" id="PF06165">
    <property type="entry name" value="GH94_b-supersand"/>
    <property type="match status" value="2"/>
</dbReference>
<organism evidence="7 8">
    <name type="scientific">Paenibacillus yanchengensis</name>
    <dbReference type="NCBI Taxonomy" id="2035833"/>
    <lineage>
        <taxon>Bacteria</taxon>
        <taxon>Bacillati</taxon>
        <taxon>Bacillota</taxon>
        <taxon>Bacilli</taxon>
        <taxon>Bacillales</taxon>
        <taxon>Paenibacillaceae</taxon>
        <taxon>Paenibacillus</taxon>
    </lineage>
</organism>
<dbReference type="GO" id="GO:0016787">
    <property type="term" value="F:hydrolase activity"/>
    <property type="evidence" value="ECO:0007669"/>
    <property type="project" value="UniProtKB-KW"/>
</dbReference>
<keyword evidence="1" id="KW-0328">Glycosyltransferase</keyword>
<keyword evidence="7" id="KW-0378">Hydrolase</keyword>
<dbReference type="RefSeq" id="WP_377772939.1">
    <property type="nucleotide sequence ID" value="NZ_JBHUHO010000031.1"/>
</dbReference>
<dbReference type="Gene3D" id="1.50.10.140">
    <property type="match status" value="1"/>
</dbReference>
<reference evidence="8" key="1">
    <citation type="journal article" date="2019" name="Int. J. Syst. Evol. Microbiol.">
        <title>The Global Catalogue of Microorganisms (GCM) 10K type strain sequencing project: providing services to taxonomists for standard genome sequencing and annotation.</title>
        <authorList>
            <consortium name="The Broad Institute Genomics Platform"/>
            <consortium name="The Broad Institute Genome Sequencing Center for Infectious Disease"/>
            <person name="Wu L."/>
            <person name="Ma J."/>
        </authorList>
    </citation>
    <scope>NUCLEOTIDE SEQUENCE [LARGE SCALE GENOMIC DNA]</scope>
    <source>
        <strain evidence="8">GH52</strain>
    </source>
</reference>
<feature type="transmembrane region" description="Helical" evidence="3">
    <location>
        <begin position="870"/>
        <end position="893"/>
    </location>
</feature>
<dbReference type="SUPFAM" id="SSF74650">
    <property type="entry name" value="Galactose mutarotase-like"/>
    <property type="match status" value="2"/>
</dbReference>
<dbReference type="Proteomes" id="UP001597362">
    <property type="component" value="Unassembled WGS sequence"/>
</dbReference>
<dbReference type="InterPro" id="IPR012341">
    <property type="entry name" value="6hp_glycosidase-like_sf"/>
</dbReference>
<feature type="domain" description="Glycoamylase-like" evidence="5">
    <location>
        <begin position="1192"/>
        <end position="1387"/>
    </location>
</feature>
<evidence type="ECO:0000256" key="1">
    <source>
        <dbReference type="ARBA" id="ARBA00022676"/>
    </source>
</evidence>
<evidence type="ECO:0000259" key="5">
    <source>
        <dbReference type="Pfam" id="PF10091"/>
    </source>
</evidence>
<dbReference type="InterPro" id="IPR010383">
    <property type="entry name" value="Glyco_hydrolase_94_b-supersand"/>
</dbReference>
<dbReference type="PANTHER" id="PTHR37469">
    <property type="entry name" value="CELLOBIONIC ACID PHOSPHORYLASE-RELATED"/>
    <property type="match status" value="1"/>
</dbReference>
<feature type="domain" description="Glycosyl hydrolase 94 supersandwich" evidence="4">
    <location>
        <begin position="1975"/>
        <end position="2246"/>
    </location>
</feature>
<dbReference type="InterPro" id="IPR033432">
    <property type="entry name" value="GH94_catalytic"/>
</dbReference>
<dbReference type="Gene3D" id="1.50.10.10">
    <property type="match status" value="1"/>
</dbReference>
<protein>
    <submittedName>
        <fullName evidence="7">GH36-type glycosyl hydrolase domain-containing protein</fullName>
    </submittedName>
</protein>
<dbReference type="InterPro" id="IPR019282">
    <property type="entry name" value="Glycoamylase-like_cons_dom"/>
</dbReference>
<keyword evidence="8" id="KW-1185">Reference proteome</keyword>
<dbReference type="InterPro" id="IPR008928">
    <property type="entry name" value="6-hairpin_glycosidase_sf"/>
</dbReference>
<feature type="transmembrane region" description="Helical" evidence="3">
    <location>
        <begin position="439"/>
        <end position="462"/>
    </location>
</feature>
<comment type="caution">
    <text evidence="7">The sequence shown here is derived from an EMBL/GenBank/DDBJ whole genome shotgun (WGS) entry which is preliminary data.</text>
</comment>
<feature type="transmembrane region" description="Helical" evidence="3">
    <location>
        <begin position="820"/>
        <end position="850"/>
    </location>
</feature>
<feature type="transmembrane region" description="Helical" evidence="3">
    <location>
        <begin position="410"/>
        <end position="433"/>
    </location>
</feature>
<dbReference type="SMART" id="SM01068">
    <property type="entry name" value="CBM_X"/>
    <property type="match status" value="2"/>
</dbReference>
<gene>
    <name evidence="7" type="ORF">ACFSJH_12730</name>
</gene>
<proteinExistence type="predicted"/>
<dbReference type="PANTHER" id="PTHR37469:SF2">
    <property type="entry name" value="CELLOBIONIC ACID PHOSPHORYLASE"/>
    <property type="match status" value="1"/>
</dbReference>
<feature type="transmembrane region" description="Helical" evidence="3">
    <location>
        <begin position="954"/>
        <end position="972"/>
    </location>
</feature>
<dbReference type="InterPro" id="IPR052047">
    <property type="entry name" value="GH94_Enzymes"/>
</dbReference>
<keyword evidence="3" id="KW-1133">Transmembrane helix</keyword>
<feature type="domain" description="Glycosyl hydrolase 94 supersandwich" evidence="4">
    <location>
        <begin position="1447"/>
        <end position="1746"/>
    </location>
</feature>
<feature type="transmembrane region" description="Helical" evidence="3">
    <location>
        <begin position="929"/>
        <end position="948"/>
    </location>
</feature>